<dbReference type="EMBL" id="QWKX01000030">
    <property type="protein sequence ID" value="RIH77193.1"/>
    <property type="molecule type" value="Genomic_DNA"/>
</dbReference>
<dbReference type="EC" id="3.6.3.-" evidence="1"/>
<comment type="caution">
    <text evidence="1">The sequence shown here is derived from an EMBL/GenBank/DDBJ whole genome shotgun (WGS) entry which is preliminary data.</text>
</comment>
<reference evidence="1 2" key="1">
    <citation type="submission" date="2018-08" db="EMBL/GenBank/DDBJ databases">
        <title>Meiothermus cateniformans JCM 15151 genome sequencing project.</title>
        <authorList>
            <person name="Da Costa M.S."/>
            <person name="Albuquerque L."/>
            <person name="Raposo P."/>
            <person name="Froufe H.J.C."/>
            <person name="Barroso C.S."/>
            <person name="Egas C."/>
        </authorList>
    </citation>
    <scope>NUCLEOTIDE SEQUENCE [LARGE SCALE GENOMIC DNA]</scope>
    <source>
        <strain evidence="1 2">JCM 15151</strain>
    </source>
</reference>
<organism evidence="1 2">
    <name type="scientific">Meiothermus taiwanensis</name>
    <dbReference type="NCBI Taxonomy" id="172827"/>
    <lineage>
        <taxon>Bacteria</taxon>
        <taxon>Thermotogati</taxon>
        <taxon>Deinococcota</taxon>
        <taxon>Deinococci</taxon>
        <taxon>Thermales</taxon>
        <taxon>Thermaceae</taxon>
        <taxon>Meiothermus</taxon>
    </lineage>
</organism>
<protein>
    <submittedName>
        <fullName evidence="1">Multidrug efflux ATP-binding/permease protein</fullName>
        <ecNumber evidence="1">3.6.3.-</ecNumber>
    </submittedName>
</protein>
<dbReference type="GO" id="GO:0005524">
    <property type="term" value="F:ATP binding"/>
    <property type="evidence" value="ECO:0007669"/>
    <property type="project" value="UniProtKB-KW"/>
</dbReference>
<dbReference type="SUPFAM" id="SSF52540">
    <property type="entry name" value="P-loop containing nucleoside triphosphate hydrolases"/>
    <property type="match status" value="1"/>
</dbReference>
<dbReference type="AlphaFoldDB" id="A0A399E0Z6"/>
<dbReference type="RefSeq" id="WP_342585817.1">
    <property type="nucleotide sequence ID" value="NZ_JBHSXZ010000033.1"/>
</dbReference>
<dbReference type="Proteomes" id="UP000266089">
    <property type="component" value="Unassembled WGS sequence"/>
</dbReference>
<sequence>MADRILVLKDGRIIEDGTHEELLARNGEYAELWRLQSRQYAWA</sequence>
<evidence type="ECO:0000313" key="1">
    <source>
        <dbReference type="EMBL" id="RIH77193.1"/>
    </source>
</evidence>
<dbReference type="Gene3D" id="3.40.50.300">
    <property type="entry name" value="P-loop containing nucleotide triphosphate hydrolases"/>
    <property type="match status" value="1"/>
</dbReference>
<name>A0A399E0Z6_9DEIN</name>
<keyword evidence="1" id="KW-0547">Nucleotide-binding</keyword>
<dbReference type="GO" id="GO:0016787">
    <property type="term" value="F:hydrolase activity"/>
    <property type="evidence" value="ECO:0007669"/>
    <property type="project" value="UniProtKB-KW"/>
</dbReference>
<keyword evidence="1" id="KW-0067">ATP-binding</keyword>
<proteinExistence type="predicted"/>
<evidence type="ECO:0000313" key="2">
    <source>
        <dbReference type="Proteomes" id="UP000266089"/>
    </source>
</evidence>
<dbReference type="InterPro" id="IPR027417">
    <property type="entry name" value="P-loop_NTPase"/>
</dbReference>
<gene>
    <name evidence="1" type="ORF">Mcate_01446</name>
</gene>
<keyword evidence="1" id="KW-0378">Hydrolase</keyword>
<accession>A0A399E0Z6</accession>